<dbReference type="EMBL" id="CAJNYV010000036">
    <property type="protein sequence ID" value="CAF3329554.1"/>
    <property type="molecule type" value="Genomic_DNA"/>
</dbReference>
<comment type="caution">
    <text evidence="1">The sequence shown here is derived from an EMBL/GenBank/DDBJ whole genome shotgun (WGS) entry which is preliminary data.</text>
</comment>
<proteinExistence type="predicted"/>
<evidence type="ECO:0000313" key="1">
    <source>
        <dbReference type="EMBL" id="CAF3329554.1"/>
    </source>
</evidence>
<evidence type="ECO:0000313" key="2">
    <source>
        <dbReference type="Proteomes" id="UP000663865"/>
    </source>
</evidence>
<dbReference type="Proteomes" id="UP000663865">
    <property type="component" value="Unassembled WGS sequence"/>
</dbReference>
<sequence>MRSANQHIFVDLSCASKCHNLLSYRRLWDGHHWRVFCRISDCKAQRQGFLYNKFGFCKKKHFTQMAFNKRQYKKLPFQFFFLSSTIKLQEQKQVISVGHDKEKNKKSKQRDLNVVIDELRRSQTISATYSIE</sequence>
<dbReference type="AlphaFoldDB" id="A0A817U8B3"/>
<accession>A0A817U8B3</accession>
<protein>
    <submittedName>
        <fullName evidence="1">Uncharacterized protein</fullName>
    </submittedName>
</protein>
<name>A0A817U8B3_9BILA</name>
<gene>
    <name evidence="1" type="ORF">KIK155_LOCUS1443</name>
</gene>
<organism evidence="1 2">
    <name type="scientific">Rotaria socialis</name>
    <dbReference type="NCBI Taxonomy" id="392032"/>
    <lineage>
        <taxon>Eukaryota</taxon>
        <taxon>Metazoa</taxon>
        <taxon>Spiralia</taxon>
        <taxon>Gnathifera</taxon>
        <taxon>Rotifera</taxon>
        <taxon>Eurotatoria</taxon>
        <taxon>Bdelloidea</taxon>
        <taxon>Philodinida</taxon>
        <taxon>Philodinidae</taxon>
        <taxon>Rotaria</taxon>
    </lineage>
</organism>
<reference evidence="1" key="1">
    <citation type="submission" date="2021-02" db="EMBL/GenBank/DDBJ databases">
        <authorList>
            <person name="Nowell W R."/>
        </authorList>
    </citation>
    <scope>NUCLEOTIDE SEQUENCE</scope>
</reference>